<evidence type="ECO:0000313" key="6">
    <source>
        <dbReference type="EMBL" id="OZI34105.1"/>
    </source>
</evidence>
<dbReference type="GO" id="GO:0006351">
    <property type="term" value="P:DNA-templated transcription"/>
    <property type="evidence" value="ECO:0007669"/>
    <property type="project" value="TreeGrafter"/>
</dbReference>
<dbReference type="InterPro" id="IPR036390">
    <property type="entry name" value="WH_DNA-bd_sf"/>
</dbReference>
<dbReference type="Proteomes" id="UP000216020">
    <property type="component" value="Unassembled WGS sequence"/>
</dbReference>
<evidence type="ECO:0000259" key="5">
    <source>
        <dbReference type="PROSITE" id="PS50931"/>
    </source>
</evidence>
<evidence type="ECO:0000313" key="7">
    <source>
        <dbReference type="Proteomes" id="UP000216020"/>
    </source>
</evidence>
<dbReference type="OrthoDB" id="8683153at2"/>
<dbReference type="PROSITE" id="PS50931">
    <property type="entry name" value="HTH_LYSR"/>
    <property type="match status" value="1"/>
</dbReference>
<evidence type="ECO:0000256" key="2">
    <source>
        <dbReference type="ARBA" id="ARBA00023015"/>
    </source>
</evidence>
<dbReference type="PRINTS" id="PR00039">
    <property type="entry name" value="HTHLYSR"/>
</dbReference>
<keyword evidence="2" id="KW-0805">Transcription regulation</keyword>
<dbReference type="PANTHER" id="PTHR30537:SF26">
    <property type="entry name" value="GLYCINE CLEAVAGE SYSTEM TRANSCRIPTIONAL ACTIVATOR"/>
    <property type="match status" value="1"/>
</dbReference>
<dbReference type="InterPro" id="IPR000847">
    <property type="entry name" value="LysR_HTH_N"/>
</dbReference>
<dbReference type="SUPFAM" id="SSF53850">
    <property type="entry name" value="Periplasmic binding protein-like II"/>
    <property type="match status" value="1"/>
</dbReference>
<dbReference type="InterPro" id="IPR036388">
    <property type="entry name" value="WH-like_DNA-bd_sf"/>
</dbReference>
<reference evidence="7" key="1">
    <citation type="submission" date="2017-05" db="EMBL/GenBank/DDBJ databases">
        <title>Complete and WGS of Bordetella genogroups.</title>
        <authorList>
            <person name="Spilker T."/>
            <person name="Lipuma J."/>
        </authorList>
    </citation>
    <scope>NUCLEOTIDE SEQUENCE [LARGE SCALE GENOMIC DNA]</scope>
    <source>
        <strain evidence="7">AU16122</strain>
    </source>
</reference>
<evidence type="ECO:0000256" key="4">
    <source>
        <dbReference type="ARBA" id="ARBA00023163"/>
    </source>
</evidence>
<dbReference type="EMBL" id="NEVM01000002">
    <property type="protein sequence ID" value="OZI34105.1"/>
    <property type="molecule type" value="Genomic_DNA"/>
</dbReference>
<dbReference type="InterPro" id="IPR058163">
    <property type="entry name" value="LysR-type_TF_proteobact-type"/>
</dbReference>
<dbReference type="Pfam" id="PF00126">
    <property type="entry name" value="HTH_1"/>
    <property type="match status" value="1"/>
</dbReference>
<dbReference type="FunFam" id="1.10.10.10:FF:000001">
    <property type="entry name" value="LysR family transcriptional regulator"/>
    <property type="match status" value="1"/>
</dbReference>
<comment type="caution">
    <text evidence="6">The sequence shown here is derived from an EMBL/GenBank/DDBJ whole genome shotgun (WGS) entry which is preliminary data.</text>
</comment>
<dbReference type="GO" id="GO:0043565">
    <property type="term" value="F:sequence-specific DNA binding"/>
    <property type="evidence" value="ECO:0007669"/>
    <property type="project" value="TreeGrafter"/>
</dbReference>
<comment type="similarity">
    <text evidence="1">Belongs to the LysR transcriptional regulatory family.</text>
</comment>
<dbReference type="RefSeq" id="WP_094853107.1">
    <property type="nucleotide sequence ID" value="NZ_NEVM01000002.1"/>
</dbReference>
<organism evidence="6 7">
    <name type="scientific">Bordetella genomosp. 10</name>
    <dbReference type="NCBI Taxonomy" id="1416804"/>
    <lineage>
        <taxon>Bacteria</taxon>
        <taxon>Pseudomonadati</taxon>
        <taxon>Pseudomonadota</taxon>
        <taxon>Betaproteobacteria</taxon>
        <taxon>Burkholderiales</taxon>
        <taxon>Alcaligenaceae</taxon>
        <taxon>Bordetella</taxon>
    </lineage>
</organism>
<dbReference type="InterPro" id="IPR005119">
    <property type="entry name" value="LysR_subst-bd"/>
</dbReference>
<evidence type="ECO:0000256" key="1">
    <source>
        <dbReference type="ARBA" id="ARBA00009437"/>
    </source>
</evidence>
<keyword evidence="3" id="KW-0238">DNA-binding</keyword>
<sequence length="306" mass="34089">MRSSNTFPLQRMPSLRSLLVFDTVARHLNQVRAAESLSLTQSALSRQIKALEDHLGVALFERNSRGLKFTQEGELLYDFTRRSFELLNEGLGRLVLDVERQTLVVSAARSYAERVLAPRLGDFVRAHPWIDVRIDVHRYYADIEASGADISVRLGDGNWPGYDALRLSEDGLIPVCAPAVAQALRGGEPGDVAGHLVFRNVERDYVEQWNRCNAQAAFVNEHAVLKFNDSTTLLSALEAGQGVTVARMSLVADALARGVLVRLWSGEARDDLDYYAISAQRTAHRSATVLFMEWLRETLIRPRAGA</sequence>
<accession>A0A261SAB7</accession>
<name>A0A261SAB7_9BORD</name>
<evidence type="ECO:0000256" key="3">
    <source>
        <dbReference type="ARBA" id="ARBA00023125"/>
    </source>
</evidence>
<proteinExistence type="inferred from homology"/>
<dbReference type="AlphaFoldDB" id="A0A261SAB7"/>
<protein>
    <recommendedName>
        <fullName evidence="5">HTH lysR-type domain-containing protein</fullName>
    </recommendedName>
</protein>
<gene>
    <name evidence="6" type="ORF">CAL29_11145</name>
</gene>
<dbReference type="PANTHER" id="PTHR30537">
    <property type="entry name" value="HTH-TYPE TRANSCRIPTIONAL REGULATOR"/>
    <property type="match status" value="1"/>
</dbReference>
<dbReference type="Gene3D" id="1.10.10.10">
    <property type="entry name" value="Winged helix-like DNA-binding domain superfamily/Winged helix DNA-binding domain"/>
    <property type="match status" value="1"/>
</dbReference>
<dbReference type="CDD" id="cd08432">
    <property type="entry name" value="PBP2_GcdR_TrpI_HvrB_AmpR_like"/>
    <property type="match status" value="1"/>
</dbReference>
<feature type="domain" description="HTH lysR-type" evidence="5">
    <location>
        <begin position="13"/>
        <end position="70"/>
    </location>
</feature>
<keyword evidence="7" id="KW-1185">Reference proteome</keyword>
<dbReference type="Pfam" id="PF03466">
    <property type="entry name" value="LysR_substrate"/>
    <property type="match status" value="1"/>
</dbReference>
<dbReference type="GO" id="GO:0003700">
    <property type="term" value="F:DNA-binding transcription factor activity"/>
    <property type="evidence" value="ECO:0007669"/>
    <property type="project" value="InterPro"/>
</dbReference>
<dbReference type="SUPFAM" id="SSF46785">
    <property type="entry name" value="Winged helix' DNA-binding domain"/>
    <property type="match status" value="1"/>
</dbReference>
<keyword evidence="4" id="KW-0804">Transcription</keyword>
<dbReference type="Gene3D" id="3.40.190.10">
    <property type="entry name" value="Periplasmic binding protein-like II"/>
    <property type="match status" value="2"/>
</dbReference>